<organism evidence="3 4">
    <name type="scientific">Sphingomonas citri</name>
    <dbReference type="NCBI Taxonomy" id="2862499"/>
    <lineage>
        <taxon>Bacteria</taxon>
        <taxon>Pseudomonadati</taxon>
        <taxon>Pseudomonadota</taxon>
        <taxon>Alphaproteobacteria</taxon>
        <taxon>Sphingomonadales</taxon>
        <taxon>Sphingomonadaceae</taxon>
        <taxon>Sphingomonas</taxon>
    </lineage>
</organism>
<keyword evidence="1" id="KW-0812">Transmembrane</keyword>
<dbReference type="SUPFAM" id="SSF141868">
    <property type="entry name" value="EAL domain-like"/>
    <property type="match status" value="1"/>
</dbReference>
<feature type="transmembrane region" description="Helical" evidence="1">
    <location>
        <begin position="300"/>
        <end position="319"/>
    </location>
</feature>
<dbReference type="PROSITE" id="PS50883">
    <property type="entry name" value="EAL"/>
    <property type="match status" value="1"/>
</dbReference>
<dbReference type="Pfam" id="PF05226">
    <property type="entry name" value="CHASE2"/>
    <property type="match status" value="1"/>
</dbReference>
<protein>
    <submittedName>
        <fullName evidence="3">EAL domain-containing protein</fullName>
    </submittedName>
</protein>
<dbReference type="SMART" id="SM00267">
    <property type="entry name" value="GGDEF"/>
    <property type="match status" value="1"/>
</dbReference>
<dbReference type="Pfam" id="PF00563">
    <property type="entry name" value="EAL"/>
    <property type="match status" value="1"/>
</dbReference>
<dbReference type="InterPro" id="IPR001633">
    <property type="entry name" value="EAL_dom"/>
</dbReference>
<keyword evidence="1" id="KW-1133">Transmembrane helix</keyword>
<name>A0ABS7BSC5_9SPHN</name>
<dbReference type="SUPFAM" id="SSF55073">
    <property type="entry name" value="Nucleotide cyclase"/>
    <property type="match status" value="1"/>
</dbReference>
<dbReference type="InterPro" id="IPR035919">
    <property type="entry name" value="EAL_sf"/>
</dbReference>
<evidence type="ECO:0000313" key="3">
    <source>
        <dbReference type="EMBL" id="MBW6532503.1"/>
    </source>
</evidence>
<comment type="caution">
    <text evidence="3">The sequence shown here is derived from an EMBL/GenBank/DDBJ whole genome shotgun (WGS) entry which is preliminary data.</text>
</comment>
<dbReference type="InterPro" id="IPR043128">
    <property type="entry name" value="Rev_trsase/Diguanyl_cyclase"/>
</dbReference>
<dbReference type="PANTHER" id="PTHR33121:SF71">
    <property type="entry name" value="OXYGEN SENSOR PROTEIN DOSP"/>
    <property type="match status" value="1"/>
</dbReference>
<dbReference type="SMART" id="SM00052">
    <property type="entry name" value="EAL"/>
    <property type="match status" value="1"/>
</dbReference>
<dbReference type="Gene3D" id="3.30.70.270">
    <property type="match status" value="1"/>
</dbReference>
<evidence type="ECO:0000259" key="2">
    <source>
        <dbReference type="PROSITE" id="PS50883"/>
    </source>
</evidence>
<keyword evidence="1" id="KW-0472">Membrane</keyword>
<feature type="transmembrane region" description="Helical" evidence="1">
    <location>
        <begin position="278"/>
        <end position="295"/>
    </location>
</feature>
<dbReference type="CDD" id="cd01948">
    <property type="entry name" value="EAL"/>
    <property type="match status" value="1"/>
</dbReference>
<evidence type="ECO:0000256" key="1">
    <source>
        <dbReference type="SAM" id="Phobius"/>
    </source>
</evidence>
<gene>
    <name evidence="3" type="ORF">KZ820_17310</name>
</gene>
<reference evidence="3 4" key="1">
    <citation type="submission" date="2021-07" db="EMBL/GenBank/DDBJ databases">
        <title>Sphingomonas sp.</title>
        <authorList>
            <person name="Feng G."/>
            <person name="Li J."/>
            <person name="Pan M."/>
        </authorList>
    </citation>
    <scope>NUCLEOTIDE SEQUENCE [LARGE SCALE GENOMIC DNA]</scope>
    <source>
        <strain evidence="3 4">RRHST34</strain>
    </source>
</reference>
<dbReference type="Proteomes" id="UP000759103">
    <property type="component" value="Unassembled WGS sequence"/>
</dbReference>
<dbReference type="SMART" id="SM01080">
    <property type="entry name" value="CHASE2"/>
    <property type="match status" value="1"/>
</dbReference>
<accession>A0ABS7BSC5</accession>
<dbReference type="InterPro" id="IPR050706">
    <property type="entry name" value="Cyclic-di-GMP_PDE-like"/>
</dbReference>
<dbReference type="InterPro" id="IPR000160">
    <property type="entry name" value="GGDEF_dom"/>
</dbReference>
<dbReference type="Gene3D" id="3.20.20.450">
    <property type="entry name" value="EAL domain"/>
    <property type="match status" value="1"/>
</dbReference>
<keyword evidence="4" id="KW-1185">Reference proteome</keyword>
<dbReference type="InterPro" id="IPR029787">
    <property type="entry name" value="Nucleotide_cyclase"/>
</dbReference>
<sequence length="764" mass="80721">MLSPRLRAPLRHRRALALAAALTLALLTALSGLGARVDRLLDPPRAAAWVRAPSGQVVVVEMDAASVAAIREWPWSRDHYARAIDRLRAAGAASITFDVDFSSAGPGAGDAALARAIARAPGLVALPTFAQRARSGDRRTIDSLPLPALRAGAALASVSMQPDADGIVRRAPFGTVTAEMPRPSLSALIAHRSGTADTFFPIDGGIDPARLPRLSFVAVRDGRFDPAAVRGRDVLIGATAIEMGDRYATPHWGVIPGVMVQALAAESLLAGVPGERSSVLPLLVALLLAAPLLLVRRGAVAAGMALAAPVILFALAVWAQVAWRAVFPLAPALVLVVAAGLARIALDLAGRFDRQRRVDEDTGLPNRRALLLHRDAAAPVPLLVASLGNADTLVTLLGERAGHDLLLRVADRLRATVGATVYRVGERLLAVDAPGDDIEALVAALRATLNEPVEILGRRTDAAVHLGVSAGEGTIHDRLVSATRAAEEAAAAGAFWRHAHVDAEALERRLVLMGELDQAIADGEIEVHYQPKLALATDRVASAEALVRWRHPTRGMIRPDLFIPLAEQADRIGALTLHVLARAVADLADWRARGHDVSVAINLSAMLIAEPAFSAAVDTLLDSGAVPPDRLIFEVTESATLADPERAAAQLRHFRAKGVAISMDDYGTGQSTLTYIRELPLSELKIDRSFVQHAHLNPADALMVRSTIDLAQGLGLKVVAEGIEEPGCLALLRDAGCDLVQGYLIGRPMVADAFVATLEQRAAA</sequence>
<dbReference type="InterPro" id="IPR007890">
    <property type="entry name" value="CHASE2"/>
</dbReference>
<feature type="transmembrane region" description="Helical" evidence="1">
    <location>
        <begin position="325"/>
        <end position="346"/>
    </location>
</feature>
<proteinExistence type="predicted"/>
<feature type="domain" description="EAL" evidence="2">
    <location>
        <begin position="509"/>
        <end position="762"/>
    </location>
</feature>
<evidence type="ECO:0000313" key="4">
    <source>
        <dbReference type="Proteomes" id="UP000759103"/>
    </source>
</evidence>
<dbReference type="PANTHER" id="PTHR33121">
    <property type="entry name" value="CYCLIC DI-GMP PHOSPHODIESTERASE PDEF"/>
    <property type="match status" value="1"/>
</dbReference>
<dbReference type="EMBL" id="JAHXZN010000007">
    <property type="protein sequence ID" value="MBW6532503.1"/>
    <property type="molecule type" value="Genomic_DNA"/>
</dbReference>
<dbReference type="RefSeq" id="WP_219749964.1">
    <property type="nucleotide sequence ID" value="NZ_JAHXZN010000007.1"/>
</dbReference>